<sequence length="218" mass="25156">MRCSNLMSAWIILLLINVSTRCSGKCFTFMGFNSCMTQFQNADEDFPFTPEWFFVNVFKRIQMIKFVKRHFFDVRLVEMTVNMYAPLKEAKEFTDLDEFWKAIAQIVEYIGSVQGDPVELLYDERVNPIDLLRSFRGHAEEITGFIRSADEGGAFSEDVQAELERLCRLLQDTGKILHRLPEFTDTSYFKMIEQSAYRDPQFAALASLGDSMLPGSSE</sequence>
<evidence type="ECO:0000256" key="1">
    <source>
        <dbReference type="SAM" id="SignalP"/>
    </source>
</evidence>
<dbReference type="Proteomes" id="UP000694867">
    <property type="component" value="Unplaced"/>
</dbReference>
<evidence type="ECO:0000313" key="3">
    <source>
        <dbReference type="RefSeq" id="XP_018495448.1"/>
    </source>
</evidence>
<keyword evidence="2" id="KW-1185">Reference proteome</keyword>
<evidence type="ECO:0000313" key="2">
    <source>
        <dbReference type="Proteomes" id="UP000694867"/>
    </source>
</evidence>
<dbReference type="KEGG" id="goe:100904325"/>
<feature type="signal peptide" evidence="1">
    <location>
        <begin position="1"/>
        <end position="24"/>
    </location>
</feature>
<protein>
    <submittedName>
        <fullName evidence="3">Uncharacterized protein LOC100904325</fullName>
    </submittedName>
</protein>
<gene>
    <name evidence="3" type="primary">LOC100904325</name>
</gene>
<feature type="chain" id="PRO_5042590110" evidence="1">
    <location>
        <begin position="25"/>
        <end position="218"/>
    </location>
</feature>
<proteinExistence type="predicted"/>
<dbReference type="GeneID" id="100904325"/>
<name>A0AAJ7L691_9ACAR</name>
<reference evidence="3" key="1">
    <citation type="submission" date="2025-08" db="UniProtKB">
        <authorList>
            <consortium name="RefSeq"/>
        </authorList>
    </citation>
    <scope>IDENTIFICATION</scope>
</reference>
<keyword evidence="1" id="KW-0732">Signal</keyword>
<organism evidence="2 3">
    <name type="scientific">Galendromus occidentalis</name>
    <name type="common">western predatory mite</name>
    <dbReference type="NCBI Taxonomy" id="34638"/>
    <lineage>
        <taxon>Eukaryota</taxon>
        <taxon>Metazoa</taxon>
        <taxon>Ecdysozoa</taxon>
        <taxon>Arthropoda</taxon>
        <taxon>Chelicerata</taxon>
        <taxon>Arachnida</taxon>
        <taxon>Acari</taxon>
        <taxon>Parasitiformes</taxon>
        <taxon>Mesostigmata</taxon>
        <taxon>Gamasina</taxon>
        <taxon>Phytoseioidea</taxon>
        <taxon>Phytoseiidae</taxon>
        <taxon>Typhlodrominae</taxon>
        <taxon>Galendromus</taxon>
    </lineage>
</organism>
<accession>A0AAJ7L691</accession>
<dbReference type="RefSeq" id="XP_018495448.1">
    <property type="nucleotide sequence ID" value="XM_018639932.1"/>
</dbReference>
<dbReference type="AlphaFoldDB" id="A0AAJ7L691"/>